<dbReference type="SUPFAM" id="SSF55136">
    <property type="entry name" value="Probable bacterial effector-binding domain"/>
    <property type="match status" value="1"/>
</dbReference>
<dbReference type="InterPro" id="IPR010499">
    <property type="entry name" value="AraC_E-bd"/>
</dbReference>
<dbReference type="PROSITE" id="PS00041">
    <property type="entry name" value="HTH_ARAC_FAMILY_1"/>
    <property type="match status" value="1"/>
</dbReference>
<dbReference type="InterPro" id="IPR020449">
    <property type="entry name" value="Tscrpt_reg_AraC-type_HTH"/>
</dbReference>
<evidence type="ECO:0000256" key="2">
    <source>
        <dbReference type="ARBA" id="ARBA00023125"/>
    </source>
</evidence>
<protein>
    <submittedName>
        <fullName evidence="5">AraC family transcriptional regulator</fullName>
    </submittedName>
</protein>
<dbReference type="Pfam" id="PF12833">
    <property type="entry name" value="HTH_18"/>
    <property type="match status" value="1"/>
</dbReference>
<dbReference type="RefSeq" id="WP_272739678.1">
    <property type="nucleotide sequence ID" value="NZ_JAQQKW010000001.1"/>
</dbReference>
<evidence type="ECO:0000256" key="1">
    <source>
        <dbReference type="ARBA" id="ARBA00023015"/>
    </source>
</evidence>
<dbReference type="InterPro" id="IPR029442">
    <property type="entry name" value="GyrI-like"/>
</dbReference>
<dbReference type="PANTHER" id="PTHR47504">
    <property type="entry name" value="RIGHT ORIGIN-BINDING PROTEIN"/>
    <property type="match status" value="1"/>
</dbReference>
<dbReference type="EMBL" id="JAQQKW010000001">
    <property type="protein sequence ID" value="MDC7692893.1"/>
    <property type="molecule type" value="Genomic_DNA"/>
</dbReference>
<comment type="caution">
    <text evidence="5">The sequence shown here is derived from an EMBL/GenBank/DDBJ whole genome shotgun (WGS) entry which is preliminary data.</text>
</comment>
<dbReference type="PANTHER" id="PTHR47504:SF5">
    <property type="entry name" value="RIGHT ORIGIN-BINDING PROTEIN"/>
    <property type="match status" value="1"/>
</dbReference>
<dbReference type="SMART" id="SM00871">
    <property type="entry name" value="AraC_E_bind"/>
    <property type="match status" value="1"/>
</dbReference>
<keyword evidence="2" id="KW-0238">DNA-binding</keyword>
<dbReference type="SUPFAM" id="SSF46689">
    <property type="entry name" value="Homeodomain-like"/>
    <property type="match status" value="2"/>
</dbReference>
<sequence length="276" mass="30580">MDVLGKALWYIETHFEGELTLDDVSRSCGLSKFHLTPAFGSCYGISVIHYVRMRRLSEAAKRLARGDAGILDVALQFGYGSHEAFTRAFKAQFGVTPEAIQKAGSTDAIKLMGALKMNETLPADAVEPRMTDRPAILLVGLKRPYGEEASAQIPAQWQEFQPFIGHIRFQSGSAAYGVLCHSDQAGHIDYFSAVEVSNYEKDGSGLEVLRLAPQTYAVFRHSGHVSEIRQTWKAIFGKWLPASHVKLADAPQFEFYGETFNPQTGYGEMEIWIPVA</sequence>
<organism evidence="5 6">
    <name type="scientific">Asticcacaulis currens</name>
    <dbReference type="NCBI Taxonomy" id="2984210"/>
    <lineage>
        <taxon>Bacteria</taxon>
        <taxon>Pseudomonadati</taxon>
        <taxon>Pseudomonadota</taxon>
        <taxon>Alphaproteobacteria</taxon>
        <taxon>Caulobacterales</taxon>
        <taxon>Caulobacteraceae</taxon>
        <taxon>Asticcacaulis</taxon>
    </lineage>
</organism>
<dbReference type="Gene3D" id="3.20.80.10">
    <property type="entry name" value="Regulatory factor, effector binding domain"/>
    <property type="match status" value="1"/>
</dbReference>
<dbReference type="PROSITE" id="PS01124">
    <property type="entry name" value="HTH_ARAC_FAMILY_2"/>
    <property type="match status" value="1"/>
</dbReference>
<dbReference type="InterPro" id="IPR018062">
    <property type="entry name" value="HTH_AraC-typ_CS"/>
</dbReference>
<proteinExistence type="predicted"/>
<reference evidence="5 6" key="1">
    <citation type="submission" date="2023-01" db="EMBL/GenBank/DDBJ databases">
        <title>Novel species of the genus Asticcacaulis isolated from rivers.</title>
        <authorList>
            <person name="Lu H."/>
        </authorList>
    </citation>
    <scope>NUCLEOTIDE SEQUENCE [LARGE SCALE GENOMIC DNA]</scope>
    <source>
        <strain evidence="5 6">DXS10W</strain>
    </source>
</reference>
<dbReference type="Gene3D" id="1.10.10.60">
    <property type="entry name" value="Homeodomain-like"/>
    <property type="match status" value="2"/>
</dbReference>
<accession>A0ABT5IA82</accession>
<keyword evidence="3" id="KW-0804">Transcription</keyword>
<evidence type="ECO:0000313" key="6">
    <source>
        <dbReference type="Proteomes" id="UP001216595"/>
    </source>
</evidence>
<evidence type="ECO:0000313" key="5">
    <source>
        <dbReference type="EMBL" id="MDC7692893.1"/>
    </source>
</evidence>
<name>A0ABT5IA82_9CAUL</name>
<dbReference type="PRINTS" id="PR00032">
    <property type="entry name" value="HTHARAC"/>
</dbReference>
<dbReference type="Proteomes" id="UP001216595">
    <property type="component" value="Unassembled WGS sequence"/>
</dbReference>
<dbReference type="InterPro" id="IPR018060">
    <property type="entry name" value="HTH_AraC"/>
</dbReference>
<dbReference type="SMART" id="SM00342">
    <property type="entry name" value="HTH_ARAC"/>
    <property type="match status" value="1"/>
</dbReference>
<gene>
    <name evidence="5" type="ORF">PQU94_01215</name>
</gene>
<feature type="domain" description="HTH araC/xylS-type" evidence="4">
    <location>
        <begin position="5"/>
        <end position="103"/>
    </location>
</feature>
<dbReference type="Pfam" id="PF06445">
    <property type="entry name" value="GyrI-like"/>
    <property type="match status" value="1"/>
</dbReference>
<dbReference type="InterPro" id="IPR011256">
    <property type="entry name" value="Reg_factor_effector_dom_sf"/>
</dbReference>
<evidence type="ECO:0000259" key="4">
    <source>
        <dbReference type="PROSITE" id="PS01124"/>
    </source>
</evidence>
<keyword evidence="6" id="KW-1185">Reference proteome</keyword>
<keyword evidence="1" id="KW-0805">Transcription regulation</keyword>
<dbReference type="InterPro" id="IPR050959">
    <property type="entry name" value="MarA-like"/>
</dbReference>
<dbReference type="InterPro" id="IPR009057">
    <property type="entry name" value="Homeodomain-like_sf"/>
</dbReference>
<evidence type="ECO:0000256" key="3">
    <source>
        <dbReference type="ARBA" id="ARBA00023163"/>
    </source>
</evidence>